<name>A0A7D9H198_DEKBR</name>
<dbReference type="GO" id="GO:0000372">
    <property type="term" value="P:Group I intron splicing"/>
    <property type="evidence" value="ECO:0007669"/>
    <property type="project" value="InterPro"/>
</dbReference>
<evidence type="ECO:0000313" key="1">
    <source>
        <dbReference type="EMBL" id="VUG15965.1"/>
    </source>
</evidence>
<accession>A0A7D9H198</accession>
<dbReference type="Pfam" id="PF13762">
    <property type="entry name" value="MNE1"/>
    <property type="match status" value="1"/>
</dbReference>
<gene>
    <name evidence="1" type="ORF">DEBR0S1_04214G</name>
</gene>
<organism evidence="1 2">
    <name type="scientific">Dekkera bruxellensis</name>
    <name type="common">Brettanomyces custersii</name>
    <dbReference type="NCBI Taxonomy" id="5007"/>
    <lineage>
        <taxon>Eukaryota</taxon>
        <taxon>Fungi</taxon>
        <taxon>Dikarya</taxon>
        <taxon>Ascomycota</taxon>
        <taxon>Saccharomycotina</taxon>
        <taxon>Pichiomycetes</taxon>
        <taxon>Pichiales</taxon>
        <taxon>Pichiaceae</taxon>
        <taxon>Brettanomyces</taxon>
    </lineage>
</organism>
<dbReference type="Proteomes" id="UP000478008">
    <property type="component" value="Unassembled WGS sequence"/>
</dbReference>
<sequence>MKASINLVSKIAKAKELNKTFSGTLADKRFKDIVSANTNRSFKHEDQNLNYFKAACKIADSKSALLQRLEDASDLVKQMERDPNVFPSRAITSILDKLFAMDHGYKFADYYDSFLKRKGLDLAYFRMHRFLVSNEYEQAIELFWARYDYYKQAAWVNIYRLMKNLRAYDLLRAASIRNDTEQIMKLLEVLEKHKLMSFKNYAACLNVALFNNNYKVTKHIYNIWEQVELTQSYLQRVVEIAITNQDLEFALNALSKIESPTLSLFYMMRIPLFISSTNCWEIMDKTFEGIEWRLIEEIGLPPELQKLSHMDDFEILDGYMNTLSKLESRTTKKLLIRSLLLSIDNGQGHFGSALFILNYLNRNDMIPLLGSKDIDILSNLASHYGSKIATVLMADLLAKHNIMISQNNYYDLMRAECHGTEHEGLYLFAVRCLRDHGSLSKQSVNLIKDVASLTDDTKAARFLEERDNLLKASMIVDYTYLSKHFESFEERIKAKHVILNGFGKYDKYQDHTNVLLLISSEKYVNIMTK</sequence>
<dbReference type="EMBL" id="CABFWN010000001">
    <property type="protein sequence ID" value="VUG15965.1"/>
    <property type="molecule type" value="Genomic_DNA"/>
</dbReference>
<reference evidence="1 2" key="1">
    <citation type="submission" date="2019-07" db="EMBL/GenBank/DDBJ databases">
        <authorList>
            <person name="Friedrich A."/>
            <person name="Schacherer J."/>
        </authorList>
    </citation>
    <scope>NUCLEOTIDE SEQUENCE [LARGE SCALE GENOMIC DNA]</scope>
</reference>
<proteinExistence type="predicted"/>
<protein>
    <submittedName>
        <fullName evidence="1">DEBR0S1_04214g1_1</fullName>
    </submittedName>
</protein>
<dbReference type="GO" id="GO:1990904">
    <property type="term" value="C:ribonucleoprotein complex"/>
    <property type="evidence" value="ECO:0007669"/>
    <property type="project" value="InterPro"/>
</dbReference>
<evidence type="ECO:0000313" key="2">
    <source>
        <dbReference type="Proteomes" id="UP000478008"/>
    </source>
</evidence>
<dbReference type="AlphaFoldDB" id="A0A7D9H198"/>
<dbReference type="InterPro" id="IPR025694">
    <property type="entry name" value="MNE1"/>
</dbReference>
<keyword evidence="2" id="KW-1185">Reference proteome</keyword>